<dbReference type="GO" id="GO:0004519">
    <property type="term" value="F:endonuclease activity"/>
    <property type="evidence" value="ECO:0007669"/>
    <property type="project" value="InterPro"/>
</dbReference>
<sequence>MRVPTEQHTHQPSLSAPSGSTESSATQKALASLLAIGQDGSLDPTEKALCLAIASLAVEGTTPTRHRLAECIGRTVFTVDRATKQLEERGLISVLRSKDPEHPGLHAPNTYVLLRHVPPGPGSTNRRTTSGRTPRSDSISNRVRLEVLERDGNRCLTCGTREDLTMDHVVPVSRGGSDTTSNLQTLCRPCNSRKGVSYKGAQDEL</sequence>
<dbReference type="PANTHER" id="PTHR33877">
    <property type="entry name" value="SLL1193 PROTEIN"/>
    <property type="match status" value="1"/>
</dbReference>
<dbReference type="EMBL" id="GQ983381">
    <property type="protein sequence ID" value="ACX85521.1"/>
    <property type="molecule type" value="Genomic_DNA"/>
</dbReference>
<dbReference type="AlphaFoldDB" id="D0UZ69"/>
<name>D0UZ69_9ACTN</name>
<dbReference type="CDD" id="cd00085">
    <property type="entry name" value="HNHc"/>
    <property type="match status" value="1"/>
</dbReference>
<feature type="domain" description="HNH nuclease" evidence="2">
    <location>
        <begin position="142"/>
        <end position="192"/>
    </location>
</feature>
<dbReference type="PANTHER" id="PTHR33877:SF2">
    <property type="entry name" value="OS07G0170200 PROTEIN"/>
    <property type="match status" value="1"/>
</dbReference>
<feature type="compositionally biased region" description="Low complexity" evidence="1">
    <location>
        <begin position="122"/>
        <end position="138"/>
    </location>
</feature>
<dbReference type="InterPro" id="IPR003615">
    <property type="entry name" value="HNH_nuc"/>
</dbReference>
<feature type="region of interest" description="Disordered" evidence="1">
    <location>
        <begin position="116"/>
        <end position="140"/>
    </location>
</feature>
<reference evidence="3" key="1">
    <citation type="journal article" date="2010" name="J. Bacteriol.">
        <title>Characterization of the replication, transfer, and plasmid/lytic phage cycle of the Streptomyces plasmid-phage pZL12.</title>
        <authorList>
            <person name="Zhong L."/>
            <person name="Cheng Q."/>
            <person name="Tian X."/>
            <person name="Zhao L."/>
            <person name="Qin Z."/>
        </authorList>
    </citation>
    <scope>NUCLEOTIDE SEQUENCE</scope>
    <source>
        <strain evidence="3">W9</strain>
        <plasmid evidence="3">pCQ3</plasmid>
    </source>
</reference>
<geneLocation type="plasmid" evidence="3">
    <name>pCQ3</name>
</geneLocation>
<accession>D0UZ69</accession>
<dbReference type="InterPro" id="IPR052892">
    <property type="entry name" value="NA-targeting_endonuclease"/>
</dbReference>
<evidence type="ECO:0000259" key="2">
    <source>
        <dbReference type="SMART" id="SM00507"/>
    </source>
</evidence>
<dbReference type="Gene3D" id="1.10.30.50">
    <property type="match status" value="1"/>
</dbReference>
<proteinExistence type="predicted"/>
<dbReference type="GO" id="GO:0008270">
    <property type="term" value="F:zinc ion binding"/>
    <property type="evidence" value="ECO:0007669"/>
    <property type="project" value="InterPro"/>
</dbReference>
<feature type="compositionally biased region" description="Polar residues" evidence="1">
    <location>
        <begin position="10"/>
        <end position="25"/>
    </location>
</feature>
<dbReference type="SUPFAM" id="SSF46785">
    <property type="entry name" value="Winged helix' DNA-binding domain"/>
    <property type="match status" value="1"/>
</dbReference>
<dbReference type="InterPro" id="IPR036388">
    <property type="entry name" value="WH-like_DNA-bd_sf"/>
</dbReference>
<keyword evidence="3" id="KW-0614">Plasmid</keyword>
<dbReference type="RefSeq" id="WP_012840406.1">
    <property type="nucleotide sequence ID" value="NC_013449.1"/>
</dbReference>
<dbReference type="InterPro" id="IPR002711">
    <property type="entry name" value="HNH"/>
</dbReference>
<evidence type="ECO:0000313" key="3">
    <source>
        <dbReference type="EMBL" id="ACX85521.1"/>
    </source>
</evidence>
<dbReference type="InterPro" id="IPR036390">
    <property type="entry name" value="WH_DNA-bd_sf"/>
</dbReference>
<evidence type="ECO:0000256" key="1">
    <source>
        <dbReference type="SAM" id="MobiDB-lite"/>
    </source>
</evidence>
<protein>
    <submittedName>
        <fullName evidence="3">PCQ3_20</fullName>
    </submittedName>
</protein>
<feature type="region of interest" description="Disordered" evidence="1">
    <location>
        <begin position="1"/>
        <end position="25"/>
    </location>
</feature>
<dbReference type="GO" id="GO:0003676">
    <property type="term" value="F:nucleic acid binding"/>
    <property type="evidence" value="ECO:0007669"/>
    <property type="project" value="InterPro"/>
</dbReference>
<gene>
    <name evidence="3" type="ORF">pCQ3.20c</name>
</gene>
<dbReference type="Gene3D" id="1.10.10.10">
    <property type="entry name" value="Winged helix-like DNA-binding domain superfamily/Winged helix DNA-binding domain"/>
    <property type="match status" value="1"/>
</dbReference>
<dbReference type="SMART" id="SM00507">
    <property type="entry name" value="HNHc"/>
    <property type="match status" value="1"/>
</dbReference>
<dbReference type="Pfam" id="PF01844">
    <property type="entry name" value="HNH"/>
    <property type="match status" value="1"/>
</dbReference>
<organism evidence="3">
    <name type="scientific">Streptomyces sp. W9</name>
    <dbReference type="NCBI Taxonomy" id="682410"/>
    <lineage>
        <taxon>Bacteria</taxon>
        <taxon>Bacillati</taxon>
        <taxon>Actinomycetota</taxon>
        <taxon>Actinomycetes</taxon>
        <taxon>Kitasatosporales</taxon>
        <taxon>Streptomycetaceae</taxon>
        <taxon>Streptomyces</taxon>
    </lineage>
</organism>